<comment type="caution">
    <text evidence="2">The sequence shown here is derived from an EMBL/GenBank/DDBJ whole genome shotgun (WGS) entry which is preliminary data.</text>
</comment>
<keyword evidence="3" id="KW-1185">Reference proteome</keyword>
<organism evidence="2 3">
    <name type="scientific">Nocardia fusca</name>
    <dbReference type="NCBI Taxonomy" id="941183"/>
    <lineage>
        <taxon>Bacteria</taxon>
        <taxon>Bacillati</taxon>
        <taxon>Actinomycetota</taxon>
        <taxon>Actinomycetes</taxon>
        <taxon>Mycobacteriales</taxon>
        <taxon>Nocardiaceae</taxon>
        <taxon>Nocardia</taxon>
    </lineage>
</organism>
<dbReference type="Proteomes" id="UP001551658">
    <property type="component" value="Unassembled WGS sequence"/>
</dbReference>
<evidence type="ECO:0000256" key="1">
    <source>
        <dbReference type="SAM" id="MobiDB-lite"/>
    </source>
</evidence>
<evidence type="ECO:0000313" key="2">
    <source>
        <dbReference type="EMBL" id="MEV0364259.1"/>
    </source>
</evidence>
<proteinExistence type="predicted"/>
<dbReference type="EMBL" id="JBFAIH010000008">
    <property type="protein sequence ID" value="MEV0364259.1"/>
    <property type="molecule type" value="Genomic_DNA"/>
</dbReference>
<accession>A0ABV3F9B5</accession>
<feature type="compositionally biased region" description="Basic and acidic residues" evidence="1">
    <location>
        <begin position="1"/>
        <end position="20"/>
    </location>
</feature>
<protein>
    <submittedName>
        <fullName evidence="2">Uncharacterized protein</fullName>
    </submittedName>
</protein>
<name>A0ABV3F9B5_9NOCA</name>
<dbReference type="RefSeq" id="WP_357979249.1">
    <property type="nucleotide sequence ID" value="NZ_JBFAIH010000008.1"/>
</dbReference>
<feature type="region of interest" description="Disordered" evidence="1">
    <location>
        <begin position="1"/>
        <end position="21"/>
    </location>
</feature>
<evidence type="ECO:0000313" key="3">
    <source>
        <dbReference type="Proteomes" id="UP001551658"/>
    </source>
</evidence>
<feature type="region of interest" description="Disordered" evidence="1">
    <location>
        <begin position="85"/>
        <end position="108"/>
    </location>
</feature>
<reference evidence="2 3" key="1">
    <citation type="submission" date="2024-06" db="EMBL/GenBank/DDBJ databases">
        <title>The Natural Products Discovery Center: Release of the First 8490 Sequenced Strains for Exploring Actinobacteria Biosynthetic Diversity.</title>
        <authorList>
            <person name="Kalkreuter E."/>
            <person name="Kautsar S.A."/>
            <person name="Yang D."/>
            <person name="Bader C.D."/>
            <person name="Teijaro C.N."/>
            <person name="Fluegel L."/>
            <person name="Davis C.M."/>
            <person name="Simpson J.R."/>
            <person name="Lauterbach L."/>
            <person name="Steele A.D."/>
            <person name="Gui C."/>
            <person name="Meng S."/>
            <person name="Li G."/>
            <person name="Viehrig K."/>
            <person name="Ye F."/>
            <person name="Su P."/>
            <person name="Kiefer A.F."/>
            <person name="Nichols A."/>
            <person name="Cepeda A.J."/>
            <person name="Yan W."/>
            <person name="Fan B."/>
            <person name="Jiang Y."/>
            <person name="Adhikari A."/>
            <person name="Zheng C.-J."/>
            <person name="Schuster L."/>
            <person name="Cowan T.M."/>
            <person name="Smanski M.J."/>
            <person name="Chevrette M.G."/>
            <person name="De Carvalho L.P.S."/>
            <person name="Shen B."/>
        </authorList>
    </citation>
    <scope>NUCLEOTIDE SEQUENCE [LARGE SCALE GENOMIC DNA]</scope>
    <source>
        <strain evidence="2 3">NPDC050671</strain>
    </source>
</reference>
<gene>
    <name evidence="2" type="ORF">AB0H72_16295</name>
</gene>
<sequence>MAKPSRERATKKAAPTERDAAAFGRSRLAQVRLRDDEVRALERVMRTLDLASTSDALREGLKLLAKEAAEVGAAEEIRTFYGEQPAPLPAGVAEPSDSELAAADDMRW</sequence>